<organism evidence="3 4">
    <name type="scientific">Cellulomonas iranensis</name>
    <dbReference type="NCBI Taxonomy" id="76862"/>
    <lineage>
        <taxon>Bacteria</taxon>
        <taxon>Bacillati</taxon>
        <taxon>Actinomycetota</taxon>
        <taxon>Actinomycetes</taxon>
        <taxon>Micrococcales</taxon>
        <taxon>Cellulomonadaceae</taxon>
        <taxon>Cellulomonas</taxon>
    </lineage>
</organism>
<dbReference type="EMBL" id="JAUSVM010000001">
    <property type="protein sequence ID" value="MDQ0425234.1"/>
    <property type="molecule type" value="Genomic_DNA"/>
</dbReference>
<feature type="compositionally biased region" description="Low complexity" evidence="1">
    <location>
        <begin position="396"/>
        <end position="414"/>
    </location>
</feature>
<gene>
    <name evidence="3" type="ORF">JO380_001615</name>
</gene>
<keyword evidence="2" id="KW-1133">Transmembrane helix</keyword>
<reference evidence="3 4" key="1">
    <citation type="submission" date="2023-07" db="EMBL/GenBank/DDBJ databases">
        <title>Sequencing the genomes of 1000 actinobacteria strains.</title>
        <authorList>
            <person name="Klenk H.-P."/>
        </authorList>
    </citation>
    <scope>NUCLEOTIDE SEQUENCE [LARGE SCALE GENOMIC DNA]</scope>
    <source>
        <strain evidence="3 4">DSM 14785</strain>
    </source>
</reference>
<feature type="region of interest" description="Disordered" evidence="1">
    <location>
        <begin position="396"/>
        <end position="438"/>
    </location>
</feature>
<sequence length="438" mass="44647">MHRTPPAARAPRTTPAPRGTRTRRPDHTRRTDRTHRTAGARAVHVRAGRLLAAGVLAALAATGAAAPAAALGPAPVPATTDAGTPAVTWSVRPGTPDGPDGRLSLRHVLDPGASADDAVVLDNLGDRAATFAVYAGDGTLSEGGDFDLPPGGSTPVDGGAWVALGDVPGAERQADGALRVTLDPGARTTVPVTVAVPADATPGDHPAGVVAELVTGEGVRLAARTGVRLHLRVTGEVTAALAPQDVEARWVPSWNPFAPGTVHVRYRVANTGDVRLAARTVAELAGPAGVGAAEHRAELREVLPGQSAWVEGDLRVWPVVRAAGHVDTRPWVVGDDVVDAALRTGSASVVVWAVPWSQLALLVVVVGGVVLVRWRRRRTAALVQSRVDAALAAAGVPAAAQPAGPERSATTTPARADDARADDAGATPAVPAARTDTA</sequence>
<evidence type="ECO:0000256" key="1">
    <source>
        <dbReference type="SAM" id="MobiDB-lite"/>
    </source>
</evidence>
<dbReference type="RefSeq" id="WP_070321010.1">
    <property type="nucleotide sequence ID" value="NZ_JAUSVM010000001.1"/>
</dbReference>
<comment type="caution">
    <text evidence="3">The sequence shown here is derived from an EMBL/GenBank/DDBJ whole genome shotgun (WGS) entry which is preliminary data.</text>
</comment>
<keyword evidence="2" id="KW-0812">Transmembrane</keyword>
<proteinExistence type="predicted"/>
<evidence type="ECO:0008006" key="5">
    <source>
        <dbReference type="Google" id="ProtNLM"/>
    </source>
</evidence>
<evidence type="ECO:0000313" key="3">
    <source>
        <dbReference type="EMBL" id="MDQ0425234.1"/>
    </source>
</evidence>
<accession>A0ABU0GIN2</accession>
<feature type="compositionally biased region" description="Low complexity" evidence="1">
    <location>
        <begin position="1"/>
        <end position="19"/>
    </location>
</feature>
<evidence type="ECO:0000313" key="4">
    <source>
        <dbReference type="Proteomes" id="UP001240250"/>
    </source>
</evidence>
<dbReference type="Proteomes" id="UP001240250">
    <property type="component" value="Unassembled WGS sequence"/>
</dbReference>
<feature type="transmembrane region" description="Helical" evidence="2">
    <location>
        <begin position="349"/>
        <end position="372"/>
    </location>
</feature>
<feature type="region of interest" description="Disordered" evidence="1">
    <location>
        <begin position="82"/>
        <end position="102"/>
    </location>
</feature>
<feature type="region of interest" description="Disordered" evidence="1">
    <location>
        <begin position="1"/>
        <end position="41"/>
    </location>
</feature>
<name>A0ABU0GIN2_9CELL</name>
<feature type="compositionally biased region" description="Basic and acidic residues" evidence="1">
    <location>
        <begin position="23"/>
        <end position="35"/>
    </location>
</feature>
<evidence type="ECO:0000256" key="2">
    <source>
        <dbReference type="SAM" id="Phobius"/>
    </source>
</evidence>
<keyword evidence="4" id="KW-1185">Reference proteome</keyword>
<keyword evidence="2" id="KW-0472">Membrane</keyword>
<protein>
    <recommendedName>
        <fullName evidence="5">DUF916 domain-containing protein</fullName>
    </recommendedName>
</protein>